<dbReference type="InterPro" id="IPR000182">
    <property type="entry name" value="GNAT_dom"/>
</dbReference>
<dbReference type="PROSITE" id="PS51186">
    <property type="entry name" value="GNAT"/>
    <property type="match status" value="1"/>
</dbReference>
<dbReference type="EMBL" id="QOKZ01000004">
    <property type="protein sequence ID" value="RMC34686.1"/>
    <property type="molecule type" value="Genomic_DNA"/>
</dbReference>
<dbReference type="InterPro" id="IPR050769">
    <property type="entry name" value="NAT_camello-type"/>
</dbReference>
<evidence type="ECO:0000256" key="1">
    <source>
        <dbReference type="ARBA" id="ARBA00022679"/>
    </source>
</evidence>
<comment type="caution">
    <text evidence="3">The sequence shown here is derived from an EMBL/GenBank/DDBJ whole genome shotgun (WGS) entry which is preliminary data.</text>
</comment>
<name>A0A3M0MA77_9RHOB</name>
<reference evidence="3 4" key="1">
    <citation type="submission" date="2018-07" db="EMBL/GenBank/DDBJ databases">
        <authorList>
            <person name="Zhang Y."/>
            <person name="Wang L."/>
            <person name="Ma S."/>
        </authorList>
    </citation>
    <scope>NUCLEOTIDE SEQUENCE [LARGE SCALE GENOMIC DNA]</scope>
    <source>
        <strain evidence="3 4">4-2</strain>
    </source>
</reference>
<dbReference type="Pfam" id="PF00583">
    <property type="entry name" value="Acetyltransf_1"/>
    <property type="match status" value="1"/>
</dbReference>
<evidence type="ECO:0000313" key="3">
    <source>
        <dbReference type="EMBL" id="RMC34686.1"/>
    </source>
</evidence>
<keyword evidence="1 3" id="KW-0808">Transferase</keyword>
<keyword evidence="4" id="KW-1185">Reference proteome</keyword>
<proteinExistence type="predicted"/>
<dbReference type="CDD" id="cd04301">
    <property type="entry name" value="NAT_SF"/>
    <property type="match status" value="1"/>
</dbReference>
<gene>
    <name evidence="3" type="ORF">C9E81_11280</name>
</gene>
<evidence type="ECO:0000259" key="2">
    <source>
        <dbReference type="PROSITE" id="PS51186"/>
    </source>
</evidence>
<dbReference type="PANTHER" id="PTHR13947">
    <property type="entry name" value="GNAT FAMILY N-ACETYLTRANSFERASE"/>
    <property type="match status" value="1"/>
</dbReference>
<sequence length="139" mass="15243">MTPAELAALHRRCFTTPRPWSTEEFSALLETPGCFLLTCRGGFLLGRAIAGEAELLTLAVAPEARRQGYGRALAQEFTARARLMGASDLFLEVAADNLPAHELYSALGWRETGRRREYYGPGLDAIVMHLGFSEQQEGG</sequence>
<dbReference type="InterPro" id="IPR016181">
    <property type="entry name" value="Acyl_CoA_acyltransferase"/>
</dbReference>
<protein>
    <submittedName>
        <fullName evidence="3">GNAT family N-acetyltransferase</fullName>
    </submittedName>
</protein>
<organism evidence="3 4">
    <name type="scientific">Paracoccus alkanivorans</name>
    <dbReference type="NCBI Taxonomy" id="2116655"/>
    <lineage>
        <taxon>Bacteria</taxon>
        <taxon>Pseudomonadati</taxon>
        <taxon>Pseudomonadota</taxon>
        <taxon>Alphaproteobacteria</taxon>
        <taxon>Rhodobacterales</taxon>
        <taxon>Paracoccaceae</taxon>
        <taxon>Paracoccus</taxon>
    </lineage>
</organism>
<dbReference type="Proteomes" id="UP000273516">
    <property type="component" value="Unassembled WGS sequence"/>
</dbReference>
<dbReference type="PANTHER" id="PTHR13947:SF37">
    <property type="entry name" value="LD18367P"/>
    <property type="match status" value="1"/>
</dbReference>
<dbReference type="GO" id="GO:0008080">
    <property type="term" value="F:N-acetyltransferase activity"/>
    <property type="evidence" value="ECO:0007669"/>
    <property type="project" value="InterPro"/>
</dbReference>
<dbReference type="Gene3D" id="3.40.630.30">
    <property type="match status" value="1"/>
</dbReference>
<accession>A0A3M0MA77</accession>
<dbReference type="AlphaFoldDB" id="A0A3M0MA77"/>
<dbReference type="SUPFAM" id="SSF55729">
    <property type="entry name" value="Acyl-CoA N-acyltransferases (Nat)"/>
    <property type="match status" value="1"/>
</dbReference>
<dbReference type="OrthoDB" id="9804026at2"/>
<evidence type="ECO:0000313" key="4">
    <source>
        <dbReference type="Proteomes" id="UP000273516"/>
    </source>
</evidence>
<dbReference type="RefSeq" id="WP_122112459.1">
    <property type="nucleotide sequence ID" value="NZ_QOKZ01000004.1"/>
</dbReference>
<feature type="domain" description="N-acetyltransferase" evidence="2">
    <location>
        <begin position="1"/>
        <end position="133"/>
    </location>
</feature>